<dbReference type="PRINTS" id="PR02008">
    <property type="entry name" value="RCMTFAMILY"/>
</dbReference>
<dbReference type="EMBL" id="QFVT01000003">
    <property type="protein sequence ID" value="PYC48395.1"/>
    <property type="molecule type" value="Genomic_DNA"/>
</dbReference>
<keyword evidence="2 5" id="KW-0808">Transferase</keyword>
<dbReference type="RefSeq" id="WP_110795130.1">
    <property type="nucleotide sequence ID" value="NZ_KZ826482.1"/>
</dbReference>
<feature type="binding site" evidence="5">
    <location>
        <position position="290"/>
    </location>
    <ligand>
        <name>S-adenosyl-L-methionine</name>
        <dbReference type="ChEBI" id="CHEBI:59789"/>
    </ligand>
</feature>
<dbReference type="InterPro" id="IPR029063">
    <property type="entry name" value="SAM-dependent_MTases_sf"/>
</dbReference>
<dbReference type="InterPro" id="IPR023267">
    <property type="entry name" value="RCMT"/>
</dbReference>
<feature type="domain" description="SAM-dependent MTase RsmB/NOP-type" evidence="6">
    <location>
        <begin position="136"/>
        <end position="394"/>
    </location>
</feature>
<keyword evidence="4 5" id="KW-0694">RNA-binding</keyword>
<comment type="caution">
    <text evidence="7">The sequence shown here is derived from an EMBL/GenBank/DDBJ whole genome shotgun (WGS) entry which is preliminary data.</text>
</comment>
<dbReference type="SUPFAM" id="SSF53335">
    <property type="entry name" value="S-adenosyl-L-methionine-dependent methyltransferases"/>
    <property type="match status" value="1"/>
</dbReference>
<dbReference type="InterPro" id="IPR054728">
    <property type="entry name" value="RsmB-like_ferredoxin"/>
</dbReference>
<evidence type="ECO:0000256" key="2">
    <source>
        <dbReference type="ARBA" id="ARBA00022679"/>
    </source>
</evidence>
<evidence type="ECO:0000259" key="6">
    <source>
        <dbReference type="PROSITE" id="PS51686"/>
    </source>
</evidence>
<comment type="similarity">
    <text evidence="5">Belongs to the class I-like SAM-binding methyltransferase superfamily. RsmB/NOP family.</text>
</comment>
<dbReference type="InterPro" id="IPR001678">
    <property type="entry name" value="MeTrfase_RsmB-F_NOP2_dom"/>
</dbReference>
<dbReference type="PANTHER" id="PTHR22807">
    <property type="entry name" value="NOP2 YEAST -RELATED NOL1/NOP2/FMU SUN DOMAIN-CONTAINING"/>
    <property type="match status" value="1"/>
</dbReference>
<dbReference type="AlphaFoldDB" id="A0A2V4MNU5"/>
<dbReference type="GO" id="GO:0008173">
    <property type="term" value="F:RNA methyltransferase activity"/>
    <property type="evidence" value="ECO:0007669"/>
    <property type="project" value="InterPro"/>
</dbReference>
<dbReference type="InterPro" id="IPR049560">
    <property type="entry name" value="MeTrfase_RsmB-F_NOP2_cat"/>
</dbReference>
<evidence type="ECO:0000313" key="8">
    <source>
        <dbReference type="Proteomes" id="UP000248012"/>
    </source>
</evidence>
<proteinExistence type="inferred from homology"/>
<sequence length="394" mass="41483">MTPAARVQAAIEIFDSILEGAPAEKALLGWARNSRFAGSKDRAAVRDHVFGALRAKRSLAVRGGAETGRGILLGLIRSQGIDPDDIFSGIGHAPAPLSDAEQAAGEAPQSDGVRLDLPEWLVPLWRASLGDAAEAMAEASRARAPVFLRTNRLKTTRDAAISALSEEGIEAEAHEISATAIVVTNGARRVSQSRSYQDGLVELQDGASQAVIDALSGQTPARILDYCAGGGGKALALAAAFPEAQIVAHDIAPQRMKDLPDRAARAGARITVVAPEDLPNEAGFDVVLCDAPCSGSGAWRRAPEGKWALTEARLAELTAIQAEVLDHAVDFVAPDGVLAYATCSMLEPENTAQVTEFLHRHPGWSVNAQRAWTLLDGGDGFFTAQFSRDAASIS</sequence>
<dbReference type="PANTHER" id="PTHR22807:SF53">
    <property type="entry name" value="RIBOSOMAL RNA SMALL SUBUNIT METHYLTRANSFERASE B-RELATED"/>
    <property type="match status" value="1"/>
</dbReference>
<dbReference type="GO" id="GO:0001510">
    <property type="term" value="P:RNA methylation"/>
    <property type="evidence" value="ECO:0007669"/>
    <property type="project" value="InterPro"/>
</dbReference>
<keyword evidence="3 5" id="KW-0949">S-adenosyl-L-methionine</keyword>
<feature type="binding site" evidence="5">
    <location>
        <position position="250"/>
    </location>
    <ligand>
        <name>S-adenosyl-L-methionine</name>
        <dbReference type="ChEBI" id="CHEBI:59789"/>
    </ligand>
</feature>
<organism evidence="7 8">
    <name type="scientific">Litorivita pollutaquae</name>
    <dbReference type="NCBI Taxonomy" id="2200892"/>
    <lineage>
        <taxon>Bacteria</taxon>
        <taxon>Pseudomonadati</taxon>
        <taxon>Pseudomonadota</taxon>
        <taxon>Alphaproteobacteria</taxon>
        <taxon>Rhodobacterales</taxon>
        <taxon>Paracoccaceae</taxon>
        <taxon>Litorivita</taxon>
    </lineage>
</organism>
<keyword evidence="8" id="KW-1185">Reference proteome</keyword>
<evidence type="ECO:0000256" key="4">
    <source>
        <dbReference type="ARBA" id="ARBA00022884"/>
    </source>
</evidence>
<dbReference type="GO" id="GO:0003723">
    <property type="term" value="F:RNA binding"/>
    <property type="evidence" value="ECO:0007669"/>
    <property type="project" value="UniProtKB-UniRule"/>
</dbReference>
<gene>
    <name evidence="7" type="ORF">DI396_05270</name>
</gene>
<dbReference type="Proteomes" id="UP000248012">
    <property type="component" value="Unassembled WGS sequence"/>
</dbReference>
<evidence type="ECO:0000256" key="3">
    <source>
        <dbReference type="ARBA" id="ARBA00022691"/>
    </source>
</evidence>
<feature type="active site" description="Nucleophile" evidence="5">
    <location>
        <position position="343"/>
    </location>
</feature>
<dbReference type="Pfam" id="PF01189">
    <property type="entry name" value="Methyltr_RsmB-F"/>
    <property type="match status" value="1"/>
</dbReference>
<reference evidence="7 8" key="1">
    <citation type="submission" date="2018-05" db="EMBL/GenBank/DDBJ databases">
        <title>Oceanovita maritima gen. nov., sp. nov., a marine bacterium in the family Rhodobacteraceae isolated from surface seawater of Lundu port Xiamen, China.</title>
        <authorList>
            <person name="Hetharua B.H."/>
            <person name="Min D."/>
            <person name="Liao H."/>
            <person name="Tian Y."/>
        </authorList>
    </citation>
    <scope>NUCLEOTIDE SEQUENCE [LARGE SCALE GENOMIC DNA]</scope>
    <source>
        <strain evidence="7 8">FSX-11</strain>
    </source>
</reference>
<protein>
    <submittedName>
        <fullName evidence="7">SAM-dependent methyltransferase</fullName>
    </submittedName>
</protein>
<dbReference type="Pfam" id="PF22458">
    <property type="entry name" value="RsmF-B_ferredox"/>
    <property type="match status" value="1"/>
</dbReference>
<evidence type="ECO:0000256" key="1">
    <source>
        <dbReference type="ARBA" id="ARBA00022603"/>
    </source>
</evidence>
<accession>A0A2V4MNU5</accession>
<keyword evidence="1 5" id="KW-0489">Methyltransferase</keyword>
<dbReference type="Gene3D" id="3.40.50.150">
    <property type="entry name" value="Vaccinia Virus protein VP39"/>
    <property type="match status" value="1"/>
</dbReference>
<dbReference type="PROSITE" id="PS51686">
    <property type="entry name" value="SAM_MT_RSMB_NOP"/>
    <property type="match status" value="1"/>
</dbReference>
<dbReference type="OrthoDB" id="9810297at2"/>
<evidence type="ECO:0000256" key="5">
    <source>
        <dbReference type="PROSITE-ProRule" id="PRU01023"/>
    </source>
</evidence>
<dbReference type="Gene3D" id="3.30.70.1170">
    <property type="entry name" value="Sun protein, domain 3"/>
    <property type="match status" value="1"/>
</dbReference>
<evidence type="ECO:0000313" key="7">
    <source>
        <dbReference type="EMBL" id="PYC48395.1"/>
    </source>
</evidence>
<name>A0A2V4MNU5_9RHOB</name>
<comment type="caution">
    <text evidence="5">Lacks conserved residue(s) required for the propagation of feature annotation.</text>
</comment>